<evidence type="ECO:0000313" key="5">
    <source>
        <dbReference type="EMBL" id="QWG04667.1"/>
    </source>
</evidence>
<name>A0AAX1NBT9_9BACT</name>
<dbReference type="InterPro" id="IPR045247">
    <property type="entry name" value="Oye-like"/>
</dbReference>
<dbReference type="PANTHER" id="PTHR22893:SF91">
    <property type="entry name" value="NADPH DEHYDROGENASE 2-RELATED"/>
    <property type="match status" value="1"/>
</dbReference>
<dbReference type="InterPro" id="IPR013785">
    <property type="entry name" value="Aldolase_TIM"/>
</dbReference>
<dbReference type="KEGG" id="fya:KMW28_27600"/>
<organism evidence="5 6">
    <name type="scientific">Flammeovirga yaeyamensis</name>
    <dbReference type="NCBI Taxonomy" id="367791"/>
    <lineage>
        <taxon>Bacteria</taxon>
        <taxon>Pseudomonadati</taxon>
        <taxon>Bacteroidota</taxon>
        <taxon>Cytophagia</taxon>
        <taxon>Cytophagales</taxon>
        <taxon>Flammeovirgaceae</taxon>
        <taxon>Flammeovirga</taxon>
    </lineage>
</organism>
<dbReference type="GO" id="GO:0005829">
    <property type="term" value="C:cytosol"/>
    <property type="evidence" value="ECO:0007669"/>
    <property type="project" value="UniProtKB-ARBA"/>
</dbReference>
<accession>A0AAX1NBT9</accession>
<keyword evidence="6" id="KW-1185">Reference proteome</keyword>
<dbReference type="AlphaFoldDB" id="A0AAX1NBT9"/>
<comment type="cofactor">
    <cofactor evidence="1">
        <name>FMN</name>
        <dbReference type="ChEBI" id="CHEBI:58210"/>
    </cofactor>
</comment>
<dbReference type="EMBL" id="CP076133">
    <property type="protein sequence ID" value="QWG04667.1"/>
    <property type="molecule type" value="Genomic_DNA"/>
</dbReference>
<evidence type="ECO:0000259" key="4">
    <source>
        <dbReference type="Pfam" id="PF00724"/>
    </source>
</evidence>
<dbReference type="Pfam" id="PF00724">
    <property type="entry name" value="Oxidored_FMN"/>
    <property type="match status" value="1"/>
</dbReference>
<evidence type="ECO:0000313" key="6">
    <source>
        <dbReference type="Proteomes" id="UP000678679"/>
    </source>
</evidence>
<dbReference type="RefSeq" id="WP_169665571.1">
    <property type="nucleotide sequence ID" value="NZ_CP076133.1"/>
</dbReference>
<comment type="similarity">
    <text evidence="2">Belongs to the NADH:flavin oxidoreductase/NADH oxidase family.</text>
</comment>
<dbReference type="InterPro" id="IPR001155">
    <property type="entry name" value="OxRdtase_FMN_N"/>
</dbReference>
<protein>
    <submittedName>
        <fullName evidence="5">Alkene reductase</fullName>
    </submittedName>
</protein>
<sequence length="356" mass="38804">MKLFESYQLGATSLANKVVMAPMTRSRAIDNIPGDLMAEYYGQRASAGLIITEGTAPSPNGCGYPRIPGIWNQAQIEGWAKVTKAVHDNGGKIFMQIMHTGRASHPANMGSGTKVVAPSAIQLSGEMWTDAEGMQAYPVPQEMSTEDIKTAIQEYVDAAKNAIKSGMDGVELHSANGYLMEQFLTPHSNQRRDEYGGSIENRNRFILEVAKGVTDAIGSDKVGIRVSPYGVFNDQGPFDELEAQYEALVKGLNDLGLTYIHVVDHSGMGAPEVPASIKDEIRNQFKNTYISSGDMTKRKAEIVLEANEGDLVAFGRPFIANPDLVHRLEENIDLAAPDFDTFYTPGEKGYTDYPTA</sequence>
<dbReference type="FunFam" id="3.20.20.70:FF:000059">
    <property type="entry name" value="N-ethylmaleimide reductase, FMN-linked"/>
    <property type="match status" value="1"/>
</dbReference>
<feature type="domain" description="NADH:flavin oxidoreductase/NADH oxidase N-terminal" evidence="4">
    <location>
        <begin position="2"/>
        <end position="333"/>
    </location>
</feature>
<gene>
    <name evidence="5" type="ORF">KMW28_27600</name>
</gene>
<evidence type="ECO:0000256" key="2">
    <source>
        <dbReference type="ARBA" id="ARBA00005979"/>
    </source>
</evidence>
<dbReference type="SUPFAM" id="SSF51395">
    <property type="entry name" value="FMN-linked oxidoreductases"/>
    <property type="match status" value="1"/>
</dbReference>
<evidence type="ECO:0000256" key="1">
    <source>
        <dbReference type="ARBA" id="ARBA00001917"/>
    </source>
</evidence>
<dbReference type="Gene3D" id="3.20.20.70">
    <property type="entry name" value="Aldolase class I"/>
    <property type="match status" value="1"/>
</dbReference>
<dbReference type="GO" id="GO:0016628">
    <property type="term" value="F:oxidoreductase activity, acting on the CH-CH group of donors, NAD or NADP as acceptor"/>
    <property type="evidence" value="ECO:0007669"/>
    <property type="project" value="UniProtKB-ARBA"/>
</dbReference>
<proteinExistence type="inferred from homology"/>
<evidence type="ECO:0000256" key="3">
    <source>
        <dbReference type="ARBA" id="ARBA00023002"/>
    </source>
</evidence>
<dbReference type="Proteomes" id="UP000678679">
    <property type="component" value="Chromosome 2"/>
</dbReference>
<dbReference type="GO" id="GO:0010181">
    <property type="term" value="F:FMN binding"/>
    <property type="evidence" value="ECO:0007669"/>
    <property type="project" value="InterPro"/>
</dbReference>
<keyword evidence="3" id="KW-0560">Oxidoreductase</keyword>
<reference evidence="5 6" key="1">
    <citation type="submission" date="2021-05" db="EMBL/GenBank/DDBJ databases">
        <title>Comparative genomic studies on the polysaccharide-degrading batcterial strains of the Flammeovirga genus.</title>
        <authorList>
            <person name="Zewei F."/>
            <person name="Zheng Z."/>
            <person name="Yu L."/>
            <person name="Ruyue G."/>
            <person name="Yanhong M."/>
            <person name="Yuanyuan C."/>
            <person name="Jingyan G."/>
            <person name="Wenjun H."/>
        </authorList>
    </citation>
    <scope>NUCLEOTIDE SEQUENCE [LARGE SCALE GENOMIC DNA]</scope>
    <source>
        <strain evidence="5 6">NBRC:100898</strain>
    </source>
</reference>
<dbReference type="CDD" id="cd02933">
    <property type="entry name" value="OYE_like_FMN"/>
    <property type="match status" value="1"/>
</dbReference>
<dbReference type="PANTHER" id="PTHR22893">
    <property type="entry name" value="NADH OXIDOREDUCTASE-RELATED"/>
    <property type="match status" value="1"/>
</dbReference>